<sequence>YDGRQIKTTFNQIVSLLPPNAEEVVKYFEINYVHGRVRRQLRNGNEI</sequence>
<keyword evidence="2" id="KW-1185">Reference proteome</keyword>
<accession>A0ACA9LFT0</accession>
<gene>
    <name evidence="1" type="ORF">SCALOS_LOCUS4329</name>
</gene>
<organism evidence="1 2">
    <name type="scientific">Scutellospora calospora</name>
    <dbReference type="NCBI Taxonomy" id="85575"/>
    <lineage>
        <taxon>Eukaryota</taxon>
        <taxon>Fungi</taxon>
        <taxon>Fungi incertae sedis</taxon>
        <taxon>Mucoromycota</taxon>
        <taxon>Glomeromycotina</taxon>
        <taxon>Glomeromycetes</taxon>
        <taxon>Diversisporales</taxon>
        <taxon>Gigasporaceae</taxon>
        <taxon>Scutellospora</taxon>
    </lineage>
</organism>
<feature type="non-terminal residue" evidence="1">
    <location>
        <position position="47"/>
    </location>
</feature>
<feature type="non-terminal residue" evidence="1">
    <location>
        <position position="1"/>
    </location>
</feature>
<dbReference type="EMBL" id="CAJVPM010005772">
    <property type="protein sequence ID" value="CAG8527777.1"/>
    <property type="molecule type" value="Genomic_DNA"/>
</dbReference>
<protein>
    <submittedName>
        <fullName evidence="1">7794_t:CDS:1</fullName>
    </submittedName>
</protein>
<evidence type="ECO:0000313" key="1">
    <source>
        <dbReference type="EMBL" id="CAG8527777.1"/>
    </source>
</evidence>
<comment type="caution">
    <text evidence="1">The sequence shown here is derived from an EMBL/GenBank/DDBJ whole genome shotgun (WGS) entry which is preliminary data.</text>
</comment>
<dbReference type="Proteomes" id="UP000789860">
    <property type="component" value="Unassembled WGS sequence"/>
</dbReference>
<proteinExistence type="predicted"/>
<reference evidence="1" key="1">
    <citation type="submission" date="2021-06" db="EMBL/GenBank/DDBJ databases">
        <authorList>
            <person name="Kallberg Y."/>
            <person name="Tangrot J."/>
            <person name="Rosling A."/>
        </authorList>
    </citation>
    <scope>NUCLEOTIDE SEQUENCE</scope>
    <source>
        <strain evidence="1">AU212A</strain>
    </source>
</reference>
<name>A0ACA9LFT0_9GLOM</name>
<evidence type="ECO:0000313" key="2">
    <source>
        <dbReference type="Proteomes" id="UP000789860"/>
    </source>
</evidence>